<feature type="compositionally biased region" description="Acidic residues" evidence="1">
    <location>
        <begin position="460"/>
        <end position="486"/>
    </location>
</feature>
<comment type="caution">
    <text evidence="2">The sequence shown here is derived from an EMBL/GenBank/DDBJ whole genome shotgun (WGS) entry which is preliminary data.</text>
</comment>
<feature type="compositionally biased region" description="Basic residues" evidence="1">
    <location>
        <begin position="7"/>
        <end position="16"/>
    </location>
</feature>
<evidence type="ECO:0000313" key="3">
    <source>
        <dbReference type="Proteomes" id="UP000324800"/>
    </source>
</evidence>
<feature type="region of interest" description="Disordered" evidence="1">
    <location>
        <begin position="237"/>
        <end position="337"/>
    </location>
</feature>
<dbReference type="AlphaFoldDB" id="A0A5J4W7P0"/>
<feature type="compositionally biased region" description="Polar residues" evidence="1">
    <location>
        <begin position="37"/>
        <end position="47"/>
    </location>
</feature>
<feature type="compositionally biased region" description="Acidic residues" evidence="1">
    <location>
        <begin position="52"/>
        <end position="63"/>
    </location>
</feature>
<feature type="compositionally biased region" description="Basic and acidic residues" evidence="1">
    <location>
        <begin position="529"/>
        <end position="541"/>
    </location>
</feature>
<feature type="compositionally biased region" description="Polar residues" evidence="1">
    <location>
        <begin position="519"/>
        <end position="528"/>
    </location>
</feature>
<evidence type="ECO:0000256" key="1">
    <source>
        <dbReference type="SAM" id="MobiDB-lite"/>
    </source>
</evidence>
<feature type="compositionally biased region" description="Polar residues" evidence="1">
    <location>
        <begin position="259"/>
        <end position="285"/>
    </location>
</feature>
<dbReference type="Proteomes" id="UP000324800">
    <property type="component" value="Unassembled WGS sequence"/>
</dbReference>
<feature type="compositionally biased region" description="Polar residues" evidence="1">
    <location>
        <begin position="491"/>
        <end position="505"/>
    </location>
</feature>
<evidence type="ECO:0000313" key="2">
    <source>
        <dbReference type="EMBL" id="KAA6390662.1"/>
    </source>
</evidence>
<accession>A0A5J4W7P0</accession>
<dbReference type="EMBL" id="SNRW01003148">
    <property type="protein sequence ID" value="KAA6390662.1"/>
    <property type="molecule type" value="Genomic_DNA"/>
</dbReference>
<reference evidence="2 3" key="1">
    <citation type="submission" date="2019-03" db="EMBL/GenBank/DDBJ databases">
        <title>Single cell metagenomics reveals metabolic interactions within the superorganism composed of flagellate Streblomastix strix and complex community of Bacteroidetes bacteria on its surface.</title>
        <authorList>
            <person name="Treitli S.C."/>
            <person name="Kolisko M."/>
            <person name="Husnik F."/>
            <person name="Keeling P."/>
            <person name="Hampl V."/>
        </authorList>
    </citation>
    <scope>NUCLEOTIDE SEQUENCE [LARGE SCALE GENOMIC DNA]</scope>
    <source>
        <strain evidence="2">ST1C</strain>
    </source>
</reference>
<feature type="compositionally biased region" description="Basic residues" evidence="1">
    <location>
        <begin position="72"/>
        <end position="82"/>
    </location>
</feature>
<proteinExistence type="predicted"/>
<name>A0A5J4W7P0_9EUKA</name>
<feature type="compositionally biased region" description="Basic residues" evidence="1">
    <location>
        <begin position="507"/>
        <end position="516"/>
    </location>
</feature>
<feature type="region of interest" description="Disordered" evidence="1">
    <location>
        <begin position="370"/>
        <end position="410"/>
    </location>
</feature>
<feature type="compositionally biased region" description="Low complexity" evidence="1">
    <location>
        <begin position="379"/>
        <end position="402"/>
    </location>
</feature>
<feature type="compositionally biased region" description="Polar residues" evidence="1">
    <location>
        <begin position="302"/>
        <end position="316"/>
    </location>
</feature>
<feature type="region of interest" description="Disordered" evidence="1">
    <location>
        <begin position="1"/>
        <end position="102"/>
    </location>
</feature>
<gene>
    <name evidence="2" type="ORF">EZS28_013812</name>
</gene>
<protein>
    <submittedName>
        <fullName evidence="2">Uncharacterized protein</fullName>
    </submittedName>
</protein>
<feature type="compositionally biased region" description="Low complexity" evidence="1">
    <location>
        <begin position="286"/>
        <end position="300"/>
    </location>
</feature>
<feature type="region of interest" description="Disordered" evidence="1">
    <location>
        <begin position="446"/>
        <end position="548"/>
    </location>
</feature>
<sequence length="548" mass="61727">MQDNKNKYKIRKKVNRIQRDDNSDDNNEQDNQSQEQTQLGENKGQSNNVIILDDEVEIDENNEEGCNQGKSIRVRKQRKSRKGLSQIKKGQQGEGEKSQQLGLGELGGQLNEGLEIDDEDQGQGQDEEDYEYSEDVIRKELAVQMSRLDAIQQREMLSPIQAPENAIVDQLKRITAEQSTAYIQLQREHEAEMRDINRQIKIITEMLSLIGSHKGGVAKQIEQLASQLPNVNMDKFRAHKSGGKSVGAKGSKSKLAPKESTNQGQRPSSSVQSKCHQGQSSIQNPQKIQSKQGQSQVKKQLGANNIAQNQHQSNSTPKPIPKPKLIAIPNPNPNLNQTLQSKVTAESKPKINPKQQQQQINQNQAIFGENEEKNEITPKKSQSQINQQKIGGDGQQNENQGQHSITANKGGNSMIVHKSQLGLKPPPLPLNAPNVKKVQQTLFFKTPSKEVQQVQKVQEDDYVDEEVDDVDYEVDDVDEEEEEDAEKEQKTQPPQIAQQLGLENQSCRKRYRKRIKNLAQKSPNIQDQGNKEVEKDAEKEQQNQPPKN</sequence>
<organism evidence="2 3">
    <name type="scientific">Streblomastix strix</name>
    <dbReference type="NCBI Taxonomy" id="222440"/>
    <lineage>
        <taxon>Eukaryota</taxon>
        <taxon>Metamonada</taxon>
        <taxon>Preaxostyla</taxon>
        <taxon>Oxymonadida</taxon>
        <taxon>Streblomastigidae</taxon>
        <taxon>Streblomastix</taxon>
    </lineage>
</organism>